<feature type="compositionally biased region" description="Polar residues" evidence="1">
    <location>
        <begin position="128"/>
        <end position="143"/>
    </location>
</feature>
<feature type="compositionally biased region" description="Polar residues" evidence="1">
    <location>
        <begin position="189"/>
        <end position="204"/>
    </location>
</feature>
<name>A0A250WQV2_9CHLO</name>
<comment type="caution">
    <text evidence="2">The sequence shown here is derived from an EMBL/GenBank/DDBJ whole genome shotgun (WGS) entry which is preliminary data.</text>
</comment>
<organism evidence="2 3">
    <name type="scientific">Chlamydomonas eustigma</name>
    <dbReference type="NCBI Taxonomy" id="1157962"/>
    <lineage>
        <taxon>Eukaryota</taxon>
        <taxon>Viridiplantae</taxon>
        <taxon>Chlorophyta</taxon>
        <taxon>core chlorophytes</taxon>
        <taxon>Chlorophyceae</taxon>
        <taxon>CS clade</taxon>
        <taxon>Chlamydomonadales</taxon>
        <taxon>Chlamydomonadaceae</taxon>
        <taxon>Chlamydomonas</taxon>
    </lineage>
</organism>
<evidence type="ECO:0000256" key="1">
    <source>
        <dbReference type="SAM" id="MobiDB-lite"/>
    </source>
</evidence>
<accession>A0A250WQV2</accession>
<proteinExistence type="predicted"/>
<keyword evidence="3" id="KW-1185">Reference proteome</keyword>
<reference evidence="2 3" key="1">
    <citation type="submission" date="2017-08" db="EMBL/GenBank/DDBJ databases">
        <title>Acidophilic green algal genome provides insights into adaptation to an acidic environment.</title>
        <authorList>
            <person name="Hirooka S."/>
            <person name="Hirose Y."/>
            <person name="Kanesaki Y."/>
            <person name="Higuchi S."/>
            <person name="Fujiwara T."/>
            <person name="Onuma R."/>
            <person name="Era A."/>
            <person name="Ohbayashi R."/>
            <person name="Uzuka A."/>
            <person name="Nozaki H."/>
            <person name="Yoshikawa H."/>
            <person name="Miyagishima S.Y."/>
        </authorList>
    </citation>
    <scope>NUCLEOTIDE SEQUENCE [LARGE SCALE GENOMIC DNA]</scope>
    <source>
        <strain evidence="2 3">NIES-2499</strain>
    </source>
</reference>
<gene>
    <name evidence="2" type="ORF">CEUSTIGMA_g670.t1</name>
</gene>
<feature type="compositionally biased region" description="Basic and acidic residues" evidence="1">
    <location>
        <begin position="160"/>
        <end position="170"/>
    </location>
</feature>
<dbReference type="Proteomes" id="UP000232323">
    <property type="component" value="Unassembled WGS sequence"/>
</dbReference>
<sequence length="242" mass="27301">MRDDRLMQERSVKLRVSWCTCDASEQAGPRKCFNETLTVSNFTPAGFAAWRQRLCVKFNRKSLILSYCCPSATDSSCPLIFPLENCSDLILLQAHYDRALKFHTKPSTFRVAVSAKSFDATAHGPSQFVHQGVQTRRQRNSAPPSLAPPDVQDSPIEDTTNDRHRLREDYPSCSSPVNKKMKPHRHRSQLSPTATPCQVTQTNDLSPQPDICWESILRSIAKTIDKHHFSSKMKSIDATALQ</sequence>
<dbReference type="AlphaFoldDB" id="A0A250WQV2"/>
<evidence type="ECO:0000313" key="3">
    <source>
        <dbReference type="Proteomes" id="UP000232323"/>
    </source>
</evidence>
<dbReference type="EMBL" id="BEGY01000002">
    <property type="protein sequence ID" value="GAX73217.1"/>
    <property type="molecule type" value="Genomic_DNA"/>
</dbReference>
<feature type="compositionally biased region" description="Basic residues" evidence="1">
    <location>
        <begin position="179"/>
        <end position="188"/>
    </location>
</feature>
<feature type="region of interest" description="Disordered" evidence="1">
    <location>
        <begin position="124"/>
        <end position="204"/>
    </location>
</feature>
<evidence type="ECO:0000313" key="2">
    <source>
        <dbReference type="EMBL" id="GAX73217.1"/>
    </source>
</evidence>
<protein>
    <submittedName>
        <fullName evidence="2">Uncharacterized protein</fullName>
    </submittedName>
</protein>